<name>A0ABR2YQ02_9CHLO</name>
<dbReference type="EMBL" id="JALJOT010000007">
    <property type="protein sequence ID" value="KAK9908996.1"/>
    <property type="molecule type" value="Genomic_DNA"/>
</dbReference>
<evidence type="ECO:0000313" key="2">
    <source>
        <dbReference type="EMBL" id="KAK9908996.1"/>
    </source>
</evidence>
<evidence type="ECO:0000256" key="1">
    <source>
        <dbReference type="SAM" id="MobiDB-lite"/>
    </source>
</evidence>
<gene>
    <name evidence="2" type="ORF">WJX75_005845</name>
</gene>
<evidence type="ECO:0000313" key="3">
    <source>
        <dbReference type="Proteomes" id="UP001491310"/>
    </source>
</evidence>
<keyword evidence="3" id="KW-1185">Reference proteome</keyword>
<reference evidence="2 3" key="1">
    <citation type="journal article" date="2024" name="Nat. Commun.">
        <title>Phylogenomics reveals the evolutionary origins of lichenization in chlorophyte algae.</title>
        <authorList>
            <person name="Puginier C."/>
            <person name="Libourel C."/>
            <person name="Otte J."/>
            <person name="Skaloud P."/>
            <person name="Haon M."/>
            <person name="Grisel S."/>
            <person name="Petersen M."/>
            <person name="Berrin J.G."/>
            <person name="Delaux P.M."/>
            <person name="Dal Grande F."/>
            <person name="Keller J."/>
        </authorList>
    </citation>
    <scope>NUCLEOTIDE SEQUENCE [LARGE SCALE GENOMIC DNA]</scope>
    <source>
        <strain evidence="2 3">SAG 216-7</strain>
    </source>
</reference>
<organism evidence="2 3">
    <name type="scientific">Coccomyxa subellipsoidea</name>
    <dbReference type="NCBI Taxonomy" id="248742"/>
    <lineage>
        <taxon>Eukaryota</taxon>
        <taxon>Viridiplantae</taxon>
        <taxon>Chlorophyta</taxon>
        <taxon>core chlorophytes</taxon>
        <taxon>Trebouxiophyceae</taxon>
        <taxon>Trebouxiophyceae incertae sedis</taxon>
        <taxon>Coccomyxaceae</taxon>
        <taxon>Coccomyxa</taxon>
    </lineage>
</organism>
<feature type="compositionally biased region" description="Low complexity" evidence="1">
    <location>
        <begin position="185"/>
        <end position="200"/>
    </location>
</feature>
<comment type="caution">
    <text evidence="2">The sequence shown here is derived from an EMBL/GenBank/DDBJ whole genome shotgun (WGS) entry which is preliminary data.</text>
</comment>
<feature type="region of interest" description="Disordered" evidence="1">
    <location>
        <begin position="154"/>
        <end position="214"/>
    </location>
</feature>
<protein>
    <submittedName>
        <fullName evidence="2">Uncharacterized protein</fullName>
    </submittedName>
</protein>
<proteinExistence type="predicted"/>
<dbReference type="Proteomes" id="UP001491310">
    <property type="component" value="Unassembled WGS sequence"/>
</dbReference>
<sequence length="214" mass="21859">MIHAPCTSKAAEQPEKRVPLLTSSTESFKVGLKSYAQLHGPKHISIPSNGYPAAQDLSPVKKIRGTKATASTAQSAASFVVSAISADPGVDSMCWLEDQDEQDTCTSGMSCAHARPLIEISRSNTKALPAPLKAPLSPGLMPVDGAARILAANAVPGQPTPDVAGMKKMSKGKKGSSGDSGSGGPADSTGSSGSSTKTSGRAQGISKENACPWR</sequence>
<accession>A0ABR2YQ02</accession>